<dbReference type="Proteomes" id="UP000256964">
    <property type="component" value="Unassembled WGS sequence"/>
</dbReference>
<reference evidence="2 3" key="1">
    <citation type="journal article" date="2018" name="Biotechnol. Biofuels">
        <title>Integrative visual omics of the white-rot fungus Polyporus brumalis exposes the biotechnological potential of its oxidative enzymes for delignifying raw plant biomass.</title>
        <authorList>
            <person name="Miyauchi S."/>
            <person name="Rancon A."/>
            <person name="Drula E."/>
            <person name="Hage H."/>
            <person name="Chaduli D."/>
            <person name="Favel A."/>
            <person name="Grisel S."/>
            <person name="Henrissat B."/>
            <person name="Herpoel-Gimbert I."/>
            <person name="Ruiz-Duenas F.J."/>
            <person name="Chevret D."/>
            <person name="Hainaut M."/>
            <person name="Lin J."/>
            <person name="Wang M."/>
            <person name="Pangilinan J."/>
            <person name="Lipzen A."/>
            <person name="Lesage-Meessen L."/>
            <person name="Navarro D."/>
            <person name="Riley R."/>
            <person name="Grigoriev I.V."/>
            <person name="Zhou S."/>
            <person name="Raouche S."/>
            <person name="Rosso M.N."/>
        </authorList>
    </citation>
    <scope>NUCLEOTIDE SEQUENCE [LARGE SCALE GENOMIC DNA]</scope>
    <source>
        <strain evidence="2 3">BRFM 1820</strain>
    </source>
</reference>
<dbReference type="OrthoDB" id="5597211at2759"/>
<feature type="compositionally biased region" description="Basic and acidic residues" evidence="1">
    <location>
        <begin position="74"/>
        <end position="87"/>
    </location>
</feature>
<gene>
    <name evidence="2" type="ORF">OH76DRAFT_1470149</name>
</gene>
<evidence type="ECO:0000256" key="1">
    <source>
        <dbReference type="SAM" id="MobiDB-lite"/>
    </source>
</evidence>
<protein>
    <submittedName>
        <fullName evidence="2">Uncharacterized protein</fullName>
    </submittedName>
</protein>
<keyword evidence="3" id="KW-1185">Reference proteome</keyword>
<feature type="region of interest" description="Disordered" evidence="1">
    <location>
        <begin position="56"/>
        <end position="87"/>
    </location>
</feature>
<organism evidence="2 3">
    <name type="scientific">Lentinus brumalis</name>
    <dbReference type="NCBI Taxonomy" id="2498619"/>
    <lineage>
        <taxon>Eukaryota</taxon>
        <taxon>Fungi</taxon>
        <taxon>Dikarya</taxon>
        <taxon>Basidiomycota</taxon>
        <taxon>Agaricomycotina</taxon>
        <taxon>Agaricomycetes</taxon>
        <taxon>Polyporales</taxon>
        <taxon>Polyporaceae</taxon>
        <taxon>Lentinus</taxon>
    </lineage>
</organism>
<name>A0A371DKX1_9APHY</name>
<dbReference type="AlphaFoldDB" id="A0A371DKX1"/>
<accession>A0A371DKX1</accession>
<sequence>MRILVDLYHQSKTFITKENLSDVIDEAFIYAHAQRQTLHPETPFAALEMDVMHHRRSPKFAPPNNMRAISSSKDASHNKDWDWSHQRGPREAAVMSTLYGVTDGKGEPQYDALVDGYQAVKQEIEKEKSAKGGESD</sequence>
<proteinExistence type="predicted"/>
<dbReference type="EMBL" id="KZ857388">
    <property type="protein sequence ID" value="RDX53175.1"/>
    <property type="molecule type" value="Genomic_DNA"/>
</dbReference>
<evidence type="ECO:0000313" key="2">
    <source>
        <dbReference type="EMBL" id="RDX53175.1"/>
    </source>
</evidence>
<evidence type="ECO:0000313" key="3">
    <source>
        <dbReference type="Proteomes" id="UP000256964"/>
    </source>
</evidence>